<organism evidence="9 10">
    <name type="scientific">Microbacterium album</name>
    <dbReference type="NCBI Taxonomy" id="2053191"/>
    <lineage>
        <taxon>Bacteria</taxon>
        <taxon>Bacillati</taxon>
        <taxon>Actinomycetota</taxon>
        <taxon>Actinomycetes</taxon>
        <taxon>Micrococcales</taxon>
        <taxon>Microbacteriaceae</taxon>
        <taxon>Microbacterium</taxon>
    </lineage>
</organism>
<dbReference type="InterPro" id="IPR035906">
    <property type="entry name" value="MetI-like_sf"/>
</dbReference>
<feature type="transmembrane region" description="Helical" evidence="7">
    <location>
        <begin position="234"/>
        <end position="256"/>
    </location>
</feature>
<dbReference type="GO" id="GO:0055085">
    <property type="term" value="P:transmembrane transport"/>
    <property type="evidence" value="ECO:0007669"/>
    <property type="project" value="InterPro"/>
</dbReference>
<feature type="domain" description="ABC transmembrane type-1" evidence="8">
    <location>
        <begin position="73"/>
        <end position="257"/>
    </location>
</feature>
<evidence type="ECO:0000259" key="8">
    <source>
        <dbReference type="PROSITE" id="PS50928"/>
    </source>
</evidence>
<dbReference type="CDD" id="cd06261">
    <property type="entry name" value="TM_PBP2"/>
    <property type="match status" value="1"/>
</dbReference>
<keyword evidence="3" id="KW-1003">Cell membrane</keyword>
<feature type="transmembrane region" description="Helical" evidence="7">
    <location>
        <begin position="80"/>
        <end position="100"/>
    </location>
</feature>
<proteinExistence type="inferred from homology"/>
<sequence length="272" mass="29203">MTVVVETRSPSTSSLGPGARGRVAPTIAIVATLVLWQLAVTVGLIDAQYFPDMVSTVTQLAGLVVSSSFWLALADTLMGAALGMAWAVALGIPLGVLFGSTEWLYRAFRVPIEFLRPMPSVALIPVAVLVFGTGLEGKVFLAAFAAFWPLFVQTVYGMHDTDSVVVETARSYRVRTFDRLWRIKLPGALPFIMTGARISAAVALILAVTAELLFSQSGLGYEINLARSSGAISLMYALIIAAGFLGLLLNAVMVFIEQRVLSWHPSTRELLP</sequence>
<feature type="transmembrane region" description="Helical" evidence="7">
    <location>
        <begin position="188"/>
        <end position="214"/>
    </location>
</feature>
<evidence type="ECO:0000313" key="9">
    <source>
        <dbReference type="EMBL" id="GGH47341.1"/>
    </source>
</evidence>
<dbReference type="Proteomes" id="UP000657592">
    <property type="component" value="Unassembled WGS sequence"/>
</dbReference>
<comment type="caution">
    <text evidence="9">The sequence shown here is derived from an EMBL/GenBank/DDBJ whole genome shotgun (WGS) entry which is preliminary data.</text>
</comment>
<feature type="transmembrane region" description="Helical" evidence="7">
    <location>
        <begin position="121"/>
        <end position="148"/>
    </location>
</feature>
<accession>A0A917IF95</accession>
<feature type="transmembrane region" description="Helical" evidence="7">
    <location>
        <begin position="23"/>
        <end position="45"/>
    </location>
</feature>
<comment type="subcellular location">
    <subcellularLocation>
        <location evidence="1 7">Cell membrane</location>
        <topology evidence="1 7">Multi-pass membrane protein</topology>
    </subcellularLocation>
</comment>
<evidence type="ECO:0000256" key="2">
    <source>
        <dbReference type="ARBA" id="ARBA00022448"/>
    </source>
</evidence>
<dbReference type="InterPro" id="IPR000515">
    <property type="entry name" value="MetI-like"/>
</dbReference>
<dbReference type="PANTHER" id="PTHR30151">
    <property type="entry name" value="ALKANE SULFONATE ABC TRANSPORTER-RELATED, MEMBRANE SUBUNIT"/>
    <property type="match status" value="1"/>
</dbReference>
<evidence type="ECO:0000313" key="10">
    <source>
        <dbReference type="Proteomes" id="UP000657592"/>
    </source>
</evidence>
<evidence type="ECO:0000256" key="1">
    <source>
        <dbReference type="ARBA" id="ARBA00004651"/>
    </source>
</evidence>
<keyword evidence="2 7" id="KW-0813">Transport</keyword>
<evidence type="ECO:0000256" key="3">
    <source>
        <dbReference type="ARBA" id="ARBA00022475"/>
    </source>
</evidence>
<dbReference type="RefSeq" id="WP_188756530.1">
    <property type="nucleotide sequence ID" value="NZ_BMJY01000011.1"/>
</dbReference>
<evidence type="ECO:0000256" key="4">
    <source>
        <dbReference type="ARBA" id="ARBA00022692"/>
    </source>
</evidence>
<keyword evidence="10" id="KW-1185">Reference proteome</keyword>
<dbReference type="Gene3D" id="1.10.3720.10">
    <property type="entry name" value="MetI-like"/>
    <property type="match status" value="1"/>
</dbReference>
<dbReference type="SUPFAM" id="SSF161098">
    <property type="entry name" value="MetI-like"/>
    <property type="match status" value="1"/>
</dbReference>
<keyword evidence="6 7" id="KW-0472">Membrane</keyword>
<reference evidence="9" key="2">
    <citation type="submission" date="2020-09" db="EMBL/GenBank/DDBJ databases">
        <authorList>
            <person name="Sun Q."/>
            <person name="Zhou Y."/>
        </authorList>
    </citation>
    <scope>NUCLEOTIDE SEQUENCE</scope>
    <source>
        <strain evidence="9">CGMCC 1.15794</strain>
    </source>
</reference>
<dbReference type="EMBL" id="BMJY01000011">
    <property type="protein sequence ID" value="GGH47341.1"/>
    <property type="molecule type" value="Genomic_DNA"/>
</dbReference>
<dbReference type="PANTHER" id="PTHR30151:SF38">
    <property type="entry name" value="ALIPHATIC SULFONATES TRANSPORT PERMEASE PROTEIN SSUC-RELATED"/>
    <property type="match status" value="1"/>
</dbReference>
<evidence type="ECO:0000256" key="7">
    <source>
        <dbReference type="RuleBase" id="RU363032"/>
    </source>
</evidence>
<gene>
    <name evidence="9" type="primary">ssuC</name>
    <name evidence="9" type="ORF">GCM10010921_23990</name>
</gene>
<dbReference type="Pfam" id="PF00528">
    <property type="entry name" value="BPD_transp_1"/>
    <property type="match status" value="1"/>
</dbReference>
<dbReference type="GO" id="GO:0005886">
    <property type="term" value="C:plasma membrane"/>
    <property type="evidence" value="ECO:0007669"/>
    <property type="project" value="UniProtKB-SubCell"/>
</dbReference>
<keyword evidence="5 7" id="KW-1133">Transmembrane helix</keyword>
<keyword evidence="4 7" id="KW-0812">Transmembrane</keyword>
<dbReference type="AlphaFoldDB" id="A0A917IF95"/>
<evidence type="ECO:0000256" key="6">
    <source>
        <dbReference type="ARBA" id="ARBA00023136"/>
    </source>
</evidence>
<reference evidence="9" key="1">
    <citation type="journal article" date="2014" name="Int. J. Syst. Evol. Microbiol.">
        <title>Complete genome sequence of Corynebacterium casei LMG S-19264T (=DSM 44701T), isolated from a smear-ripened cheese.</title>
        <authorList>
            <consortium name="US DOE Joint Genome Institute (JGI-PGF)"/>
            <person name="Walter F."/>
            <person name="Albersmeier A."/>
            <person name="Kalinowski J."/>
            <person name="Ruckert C."/>
        </authorList>
    </citation>
    <scope>NUCLEOTIDE SEQUENCE</scope>
    <source>
        <strain evidence="9">CGMCC 1.15794</strain>
    </source>
</reference>
<comment type="similarity">
    <text evidence="7">Belongs to the binding-protein-dependent transport system permease family.</text>
</comment>
<dbReference type="PROSITE" id="PS50928">
    <property type="entry name" value="ABC_TM1"/>
    <property type="match status" value="1"/>
</dbReference>
<protein>
    <submittedName>
        <fullName evidence="9">Aliphatic sulfonates transporter permease</fullName>
    </submittedName>
</protein>
<name>A0A917IF95_9MICO</name>
<evidence type="ECO:0000256" key="5">
    <source>
        <dbReference type="ARBA" id="ARBA00022989"/>
    </source>
</evidence>